<dbReference type="STRING" id="883161.HMPREF9306_00151"/>
<sequence length="149" mass="16468">MQKILFVCTGNICRSAMAEQIANYLSGQRGLDLEFDSAGVSDEEHGNPMDSRAVRVMKQHGYPVSPHQAKQVSRRMLDEADLAIGFTNAHVSRMKRIAPDANIRLMTDFDPEAVPGADISDPWYGGPEEFEIAICEIESALKGMLEEIV</sequence>
<organism evidence="6 7">
    <name type="scientific">Propionimicrobium lymphophilum ACS-093-V-SCH5</name>
    <dbReference type="NCBI Taxonomy" id="883161"/>
    <lineage>
        <taxon>Bacteria</taxon>
        <taxon>Bacillati</taxon>
        <taxon>Actinomycetota</taxon>
        <taxon>Actinomycetes</taxon>
        <taxon>Propionibacteriales</taxon>
        <taxon>Propionibacteriaceae</taxon>
        <taxon>Propionimicrobium</taxon>
    </lineage>
</organism>
<dbReference type="Proteomes" id="UP000014417">
    <property type="component" value="Unassembled WGS sequence"/>
</dbReference>
<keyword evidence="2" id="KW-0378">Hydrolase</keyword>
<dbReference type="GO" id="GO:0004725">
    <property type="term" value="F:protein tyrosine phosphatase activity"/>
    <property type="evidence" value="ECO:0007669"/>
    <property type="project" value="InterPro"/>
</dbReference>
<feature type="active site" description="Nucleophile" evidence="4">
    <location>
        <position position="8"/>
    </location>
</feature>
<dbReference type="AlphaFoldDB" id="S2W429"/>
<evidence type="ECO:0000256" key="2">
    <source>
        <dbReference type="ARBA" id="ARBA00022801"/>
    </source>
</evidence>
<evidence type="ECO:0000256" key="3">
    <source>
        <dbReference type="ARBA" id="ARBA00022912"/>
    </source>
</evidence>
<dbReference type="EMBL" id="AGZR01000002">
    <property type="protein sequence ID" value="EPD33926.1"/>
    <property type="molecule type" value="Genomic_DNA"/>
</dbReference>
<feature type="active site" evidence="4">
    <location>
        <position position="14"/>
    </location>
</feature>
<evidence type="ECO:0000256" key="1">
    <source>
        <dbReference type="ARBA" id="ARBA00011063"/>
    </source>
</evidence>
<feature type="domain" description="Phosphotyrosine protein phosphatase I" evidence="5">
    <location>
        <begin position="2"/>
        <end position="147"/>
    </location>
</feature>
<name>S2W429_9ACTN</name>
<protein>
    <recommendedName>
        <fullName evidence="5">Phosphotyrosine protein phosphatase I domain-containing protein</fullName>
    </recommendedName>
</protein>
<proteinExistence type="inferred from homology"/>
<dbReference type="CDD" id="cd16343">
    <property type="entry name" value="LMWPTP"/>
    <property type="match status" value="1"/>
</dbReference>
<gene>
    <name evidence="6" type="ORF">HMPREF9306_00151</name>
</gene>
<dbReference type="PATRIC" id="fig|883161.3.peg.161"/>
<dbReference type="PANTHER" id="PTHR11717">
    <property type="entry name" value="LOW MOLECULAR WEIGHT PROTEIN TYROSINE PHOSPHATASE"/>
    <property type="match status" value="1"/>
</dbReference>
<dbReference type="InterPro" id="IPR036196">
    <property type="entry name" value="Ptyr_pPase_sf"/>
</dbReference>
<dbReference type="PRINTS" id="PR00719">
    <property type="entry name" value="LMWPTPASE"/>
</dbReference>
<dbReference type="SMART" id="SM00226">
    <property type="entry name" value="LMWPc"/>
    <property type="match status" value="1"/>
</dbReference>
<evidence type="ECO:0000259" key="5">
    <source>
        <dbReference type="SMART" id="SM00226"/>
    </source>
</evidence>
<evidence type="ECO:0000313" key="7">
    <source>
        <dbReference type="Proteomes" id="UP000014417"/>
    </source>
</evidence>
<dbReference type="Pfam" id="PF01451">
    <property type="entry name" value="LMWPc"/>
    <property type="match status" value="1"/>
</dbReference>
<dbReference type="Gene3D" id="3.40.50.2300">
    <property type="match status" value="1"/>
</dbReference>
<comment type="caution">
    <text evidence="6">The sequence shown here is derived from an EMBL/GenBank/DDBJ whole genome shotgun (WGS) entry which is preliminary data.</text>
</comment>
<dbReference type="HOGENOM" id="CLU_071415_2_1_11"/>
<keyword evidence="3" id="KW-0904">Protein phosphatase</keyword>
<evidence type="ECO:0000313" key="6">
    <source>
        <dbReference type="EMBL" id="EPD33926.1"/>
    </source>
</evidence>
<keyword evidence="7" id="KW-1185">Reference proteome</keyword>
<dbReference type="InterPro" id="IPR050438">
    <property type="entry name" value="LMW_PTPase"/>
</dbReference>
<reference evidence="6 7" key="1">
    <citation type="submission" date="2013-04" db="EMBL/GenBank/DDBJ databases">
        <title>The Genome Sequence of Propionimicrobium lymphophilum ACS-093-V-SCH5.</title>
        <authorList>
            <consortium name="The Broad Institute Genomics Platform"/>
            <person name="Earl A."/>
            <person name="Ward D."/>
            <person name="Feldgarden M."/>
            <person name="Gevers D."/>
            <person name="Saerens B."/>
            <person name="Vaneechoutte M."/>
            <person name="Walker B."/>
            <person name="Young S."/>
            <person name="Zeng Q."/>
            <person name="Gargeya S."/>
            <person name="Fitzgerald M."/>
            <person name="Haas B."/>
            <person name="Abouelleil A."/>
            <person name="Allen A.W."/>
            <person name="Alvarado L."/>
            <person name="Arachchi H.M."/>
            <person name="Berlin A.M."/>
            <person name="Chapman S.B."/>
            <person name="Gainer-Dewar J."/>
            <person name="Goldberg J."/>
            <person name="Griggs A."/>
            <person name="Gujja S."/>
            <person name="Hansen M."/>
            <person name="Howarth C."/>
            <person name="Imamovic A."/>
            <person name="Ireland A."/>
            <person name="Larimer J."/>
            <person name="McCowan C."/>
            <person name="Murphy C."/>
            <person name="Pearson M."/>
            <person name="Poon T.W."/>
            <person name="Priest M."/>
            <person name="Roberts A."/>
            <person name="Saif S."/>
            <person name="Shea T."/>
            <person name="Sisk P."/>
            <person name="Sykes S."/>
            <person name="Wortman J."/>
            <person name="Nusbaum C."/>
            <person name="Birren B."/>
        </authorList>
    </citation>
    <scope>NUCLEOTIDE SEQUENCE [LARGE SCALE GENOMIC DNA]</scope>
    <source>
        <strain evidence="6 7">ACS-093-V-SCH5</strain>
    </source>
</reference>
<dbReference type="InterPro" id="IPR017867">
    <property type="entry name" value="Tyr_phospatase_low_mol_wt"/>
</dbReference>
<feature type="active site" description="Proton donor" evidence="4">
    <location>
        <position position="121"/>
    </location>
</feature>
<dbReference type="OrthoDB" id="9784339at2"/>
<comment type="similarity">
    <text evidence="1">Belongs to the low molecular weight phosphotyrosine protein phosphatase family.</text>
</comment>
<dbReference type="InterPro" id="IPR023485">
    <property type="entry name" value="Ptyr_pPase"/>
</dbReference>
<evidence type="ECO:0000256" key="4">
    <source>
        <dbReference type="PIRSR" id="PIRSR617867-1"/>
    </source>
</evidence>
<dbReference type="RefSeq" id="WP_016455012.1">
    <property type="nucleotide sequence ID" value="NZ_KE150269.1"/>
</dbReference>
<dbReference type="PANTHER" id="PTHR11717:SF31">
    <property type="entry name" value="LOW MOLECULAR WEIGHT PROTEIN-TYROSINE-PHOSPHATASE ETP-RELATED"/>
    <property type="match status" value="1"/>
</dbReference>
<accession>S2W429</accession>
<dbReference type="SUPFAM" id="SSF52788">
    <property type="entry name" value="Phosphotyrosine protein phosphatases I"/>
    <property type="match status" value="1"/>
</dbReference>